<gene>
    <name evidence="2" type="ORF">SAMN05443661_10495</name>
</gene>
<evidence type="ECO:0000313" key="2">
    <source>
        <dbReference type="EMBL" id="SFI72792.1"/>
    </source>
</evidence>
<evidence type="ECO:0000313" key="3">
    <source>
        <dbReference type="Proteomes" id="UP000182829"/>
    </source>
</evidence>
<feature type="compositionally biased region" description="Basic and acidic residues" evidence="1">
    <location>
        <begin position="1"/>
        <end position="11"/>
    </location>
</feature>
<proteinExistence type="predicted"/>
<protein>
    <submittedName>
        <fullName evidence="2">Uncharacterized protein</fullName>
    </submittedName>
</protein>
<dbReference type="OrthoDB" id="170354at2157"/>
<organism evidence="2 3">
    <name type="scientific">Natronobacterium gregoryi</name>
    <dbReference type="NCBI Taxonomy" id="44930"/>
    <lineage>
        <taxon>Archaea</taxon>
        <taxon>Methanobacteriati</taxon>
        <taxon>Methanobacteriota</taxon>
        <taxon>Stenosarchaea group</taxon>
        <taxon>Halobacteria</taxon>
        <taxon>Halobacteriales</taxon>
        <taxon>Natrialbaceae</taxon>
        <taxon>Natronobacterium</taxon>
    </lineage>
</organism>
<reference evidence="2 3" key="1">
    <citation type="submission" date="2016-10" db="EMBL/GenBank/DDBJ databases">
        <authorList>
            <person name="de Groot N.N."/>
        </authorList>
    </citation>
    <scope>NUCLEOTIDE SEQUENCE [LARGE SCALE GENOMIC DNA]</scope>
    <source>
        <strain evidence="2 3">SP2</strain>
    </source>
</reference>
<feature type="region of interest" description="Disordered" evidence="1">
    <location>
        <begin position="52"/>
        <end position="75"/>
    </location>
</feature>
<name>A0A1I3KJY3_9EURY</name>
<dbReference type="EMBL" id="FORO01000004">
    <property type="protein sequence ID" value="SFI72792.1"/>
    <property type="molecule type" value="Genomic_DNA"/>
</dbReference>
<sequence>MSNDDSRDAKTPVRRNVPTPDNYTPRPPADVNSIRDALETLERLTDAMLERLHDPSAEIGGKPRSQETHREARRRCREIRAETSQLGLLLYGPEATIPYRPGDSSEWPEIDE</sequence>
<evidence type="ECO:0000256" key="1">
    <source>
        <dbReference type="SAM" id="MobiDB-lite"/>
    </source>
</evidence>
<feature type="region of interest" description="Disordered" evidence="1">
    <location>
        <begin position="1"/>
        <end position="31"/>
    </location>
</feature>
<accession>A0A1I3KJY3</accession>
<dbReference type="AlphaFoldDB" id="A0A1I3KJY3"/>
<dbReference type="Proteomes" id="UP000182829">
    <property type="component" value="Unassembled WGS sequence"/>
</dbReference>